<dbReference type="SUPFAM" id="SSF51905">
    <property type="entry name" value="FAD/NAD(P)-binding domain"/>
    <property type="match status" value="1"/>
</dbReference>
<dbReference type="InterPro" id="IPR012132">
    <property type="entry name" value="GMC_OxRdtase"/>
</dbReference>
<keyword evidence="9" id="KW-1185">Reference proteome</keyword>
<feature type="domain" description="Glucose-methanol-choline oxidoreductase N-terminal" evidence="7">
    <location>
        <begin position="181"/>
        <end position="204"/>
    </location>
</feature>
<evidence type="ECO:0000259" key="7">
    <source>
        <dbReference type="PROSITE" id="PS00623"/>
    </source>
</evidence>
<feature type="binding site" evidence="5">
    <location>
        <position position="183"/>
    </location>
    <ligand>
        <name>FAD</name>
        <dbReference type="ChEBI" id="CHEBI:57692"/>
    </ligand>
</feature>
<dbReference type="Gene3D" id="3.30.560.10">
    <property type="entry name" value="Glucose Oxidase, domain 3"/>
    <property type="match status" value="1"/>
</dbReference>
<dbReference type="EMBL" id="CAEY01001879">
    <property type="status" value="NOT_ANNOTATED_CDS"/>
    <property type="molecule type" value="Genomic_DNA"/>
</dbReference>
<dbReference type="SUPFAM" id="SSF54373">
    <property type="entry name" value="FAD-linked reductases, C-terminal domain"/>
    <property type="match status" value="1"/>
</dbReference>
<keyword evidence="4 5" id="KW-0274">FAD</keyword>
<protein>
    <recommendedName>
        <fullName evidence="7">Glucose-methanol-choline oxidoreductase N-terminal domain-containing protein</fullName>
    </recommendedName>
</protein>
<dbReference type="PROSITE" id="PS00623">
    <property type="entry name" value="GMC_OXRED_1"/>
    <property type="match status" value="1"/>
</dbReference>
<dbReference type="HOGENOM" id="CLU_002865_7_0_1"/>
<dbReference type="eggNOG" id="KOG1238">
    <property type="taxonomic scope" value="Eukaryota"/>
</dbReference>
<sequence>MSLRKYSLRGELLGSIFGSPLVTDLQNDRIDVLNKLLSPKVLPVGGNVVAYELLQTLSTRAIQSGIFDTVGQFGTVVRSFLGPLTLPYSLDFDRAAKTERMYDYVIVGAGSAGSTLAARLTEDEDVTVLVIEAGGEESHFNNVPIFAVLTQRTDIDWGYYSVPQTRSARGLNNKQIPASRGKVVGGSSSINLMIYSRGNPIDYERWQELGATGWNSSAMDPYFVKMENTTDPTSQPGYHGTTGPLTISTVSETFPVDSAFHEGLKQYGLKIGDYNANDQERFQYSPFTIRDGRRCSTGRAYLGPASSRKNLDILLFSRVTKIIFDDDKRAIGVEFTNSEKDYQVFARKKVIISTGGIATPQLLMLSGIGPRDQLEKFNIPIVHESPGVGNNLQDHPFTFFLFTTKADTSILLARDLIPNLAVYSATHKGRFASSGANVVGFYRSKFANDSRPDLQIYEFAYSFGGGAPDFYLGYIFNFDRQTLVNYALPNTFSDGTAYVISLVKPRSTGTIKLASSNIRDPPLIDFNFFTDPRDLDAMAEGCRLVLNISMTPSMQTVEPRRYNSTLPGCEQYPLDSNDYLKCLIQTITYTLWHSVGTASMGLASNPLAVVSPDLHVHGVKDLMVVDTSVMPAITTGNTNTPTIAIAERVADMLKGRVLRAKSLPYTDEYEYINDYVPYQIDD</sequence>
<dbReference type="Proteomes" id="UP000015104">
    <property type="component" value="Unassembled WGS sequence"/>
</dbReference>
<dbReference type="Pfam" id="PF00732">
    <property type="entry name" value="GMC_oxred_N"/>
    <property type="match status" value="1"/>
</dbReference>
<dbReference type="PIRSF" id="PIRSF000137">
    <property type="entry name" value="Alcohol_oxidase"/>
    <property type="match status" value="1"/>
</dbReference>
<evidence type="ECO:0000256" key="2">
    <source>
        <dbReference type="ARBA" id="ARBA00010790"/>
    </source>
</evidence>
<dbReference type="InterPro" id="IPR007867">
    <property type="entry name" value="GMC_OxRtase_C"/>
</dbReference>
<feature type="binding site" evidence="5">
    <location>
        <position position="319"/>
    </location>
    <ligand>
        <name>FAD</name>
        <dbReference type="ChEBI" id="CHEBI:57692"/>
    </ligand>
</feature>
<evidence type="ECO:0000256" key="5">
    <source>
        <dbReference type="PIRSR" id="PIRSR000137-2"/>
    </source>
</evidence>
<proteinExistence type="inferred from homology"/>
<dbReference type="STRING" id="32264.T1K8M2"/>
<reference evidence="9" key="1">
    <citation type="submission" date="2011-08" db="EMBL/GenBank/DDBJ databases">
        <authorList>
            <person name="Rombauts S."/>
        </authorList>
    </citation>
    <scope>NUCLEOTIDE SEQUENCE</scope>
    <source>
        <strain evidence="9">London</strain>
    </source>
</reference>
<dbReference type="EnsemblMetazoa" id="tetur07g01850.1">
    <property type="protein sequence ID" value="tetur07g01850.1"/>
    <property type="gene ID" value="tetur07g01850"/>
</dbReference>
<evidence type="ECO:0000313" key="9">
    <source>
        <dbReference type="Proteomes" id="UP000015104"/>
    </source>
</evidence>
<dbReference type="GO" id="GO:0050660">
    <property type="term" value="F:flavin adenine dinucleotide binding"/>
    <property type="evidence" value="ECO:0007669"/>
    <property type="project" value="InterPro"/>
</dbReference>
<reference evidence="8" key="2">
    <citation type="submission" date="2015-06" db="UniProtKB">
        <authorList>
            <consortium name="EnsemblMetazoa"/>
        </authorList>
    </citation>
    <scope>IDENTIFICATION</scope>
</reference>
<evidence type="ECO:0000256" key="6">
    <source>
        <dbReference type="RuleBase" id="RU003968"/>
    </source>
</evidence>
<comment type="similarity">
    <text evidence="2 6">Belongs to the GMC oxidoreductase family.</text>
</comment>
<keyword evidence="3 6" id="KW-0285">Flavoprotein</keyword>
<dbReference type="PANTHER" id="PTHR11552">
    <property type="entry name" value="GLUCOSE-METHANOL-CHOLINE GMC OXIDOREDUCTASE"/>
    <property type="match status" value="1"/>
</dbReference>
<dbReference type="PANTHER" id="PTHR11552:SF147">
    <property type="entry name" value="CHOLINE DEHYDROGENASE, MITOCHONDRIAL"/>
    <property type="match status" value="1"/>
</dbReference>
<dbReference type="Gene3D" id="3.50.50.60">
    <property type="entry name" value="FAD/NAD(P)-binding domain"/>
    <property type="match status" value="1"/>
</dbReference>
<dbReference type="GO" id="GO:0016614">
    <property type="term" value="F:oxidoreductase activity, acting on CH-OH group of donors"/>
    <property type="evidence" value="ECO:0007669"/>
    <property type="project" value="InterPro"/>
</dbReference>
<accession>T1K8M2</accession>
<evidence type="ECO:0000256" key="1">
    <source>
        <dbReference type="ARBA" id="ARBA00001974"/>
    </source>
</evidence>
<feature type="binding site" evidence="5">
    <location>
        <begin position="592"/>
        <end position="593"/>
    </location>
    <ligand>
        <name>FAD</name>
        <dbReference type="ChEBI" id="CHEBI:57692"/>
    </ligand>
</feature>
<evidence type="ECO:0000256" key="3">
    <source>
        <dbReference type="ARBA" id="ARBA00022630"/>
    </source>
</evidence>
<evidence type="ECO:0000313" key="8">
    <source>
        <dbReference type="EnsemblMetazoa" id="tetur07g01850.1"/>
    </source>
</evidence>
<dbReference type="AlphaFoldDB" id="T1K8M2"/>
<dbReference type="InterPro" id="IPR000172">
    <property type="entry name" value="GMC_OxRdtase_N"/>
</dbReference>
<dbReference type="InterPro" id="IPR036188">
    <property type="entry name" value="FAD/NAD-bd_sf"/>
</dbReference>
<dbReference type="Pfam" id="PF05199">
    <property type="entry name" value="GMC_oxred_C"/>
    <property type="match status" value="1"/>
</dbReference>
<comment type="cofactor">
    <cofactor evidence="1 5">
        <name>FAD</name>
        <dbReference type="ChEBI" id="CHEBI:57692"/>
    </cofactor>
</comment>
<organism evidence="8 9">
    <name type="scientific">Tetranychus urticae</name>
    <name type="common">Two-spotted spider mite</name>
    <dbReference type="NCBI Taxonomy" id="32264"/>
    <lineage>
        <taxon>Eukaryota</taxon>
        <taxon>Metazoa</taxon>
        <taxon>Ecdysozoa</taxon>
        <taxon>Arthropoda</taxon>
        <taxon>Chelicerata</taxon>
        <taxon>Arachnida</taxon>
        <taxon>Acari</taxon>
        <taxon>Acariformes</taxon>
        <taxon>Trombidiformes</taxon>
        <taxon>Prostigmata</taxon>
        <taxon>Eleutherengona</taxon>
        <taxon>Raphignathae</taxon>
        <taxon>Tetranychoidea</taxon>
        <taxon>Tetranychidae</taxon>
        <taxon>Tetranychus</taxon>
    </lineage>
</organism>
<name>T1K8M2_TETUR</name>
<evidence type="ECO:0000256" key="4">
    <source>
        <dbReference type="ARBA" id="ARBA00022827"/>
    </source>
</evidence>